<organism evidence="1 2">
    <name type="scientific">Hymenobacter cellulosilyticus</name>
    <dbReference type="NCBI Taxonomy" id="2932248"/>
    <lineage>
        <taxon>Bacteria</taxon>
        <taxon>Pseudomonadati</taxon>
        <taxon>Bacteroidota</taxon>
        <taxon>Cytophagia</taxon>
        <taxon>Cytophagales</taxon>
        <taxon>Hymenobacteraceae</taxon>
        <taxon>Hymenobacter</taxon>
    </lineage>
</organism>
<dbReference type="Proteomes" id="UP000831796">
    <property type="component" value="Chromosome"/>
</dbReference>
<proteinExistence type="predicted"/>
<evidence type="ECO:0000313" key="2">
    <source>
        <dbReference type="Proteomes" id="UP000831796"/>
    </source>
</evidence>
<protein>
    <submittedName>
        <fullName evidence="1">Uncharacterized protein</fullName>
    </submittedName>
</protein>
<accession>A0A8T9Q7V1</accession>
<dbReference type="EMBL" id="CP095046">
    <property type="protein sequence ID" value="UOQ73225.1"/>
    <property type="molecule type" value="Genomic_DNA"/>
</dbReference>
<dbReference type="RefSeq" id="WP_244676579.1">
    <property type="nucleotide sequence ID" value="NZ_CP095046.1"/>
</dbReference>
<sequence length="72" mass="7914">MTEGAGSYVNTSIPFPCNSYDGNQLPDYRRGSLTITRLDLTAGIISGTFSFTLYKPGCDTIRVTNGRFDKQL</sequence>
<dbReference type="KEGG" id="hcu:MUN79_04440"/>
<name>A0A8T9Q7V1_9BACT</name>
<dbReference type="AlphaFoldDB" id="A0A8T9Q7V1"/>
<gene>
    <name evidence="1" type="ORF">MUN79_04440</name>
</gene>
<evidence type="ECO:0000313" key="1">
    <source>
        <dbReference type="EMBL" id="UOQ73225.1"/>
    </source>
</evidence>
<keyword evidence="2" id="KW-1185">Reference proteome</keyword>
<reference evidence="1" key="1">
    <citation type="submission" date="2022-04" db="EMBL/GenBank/DDBJ databases">
        <title>Hymenobacter sp. isolated from the air.</title>
        <authorList>
            <person name="Won M."/>
            <person name="Lee C.-M."/>
            <person name="Woen H.-Y."/>
            <person name="Kwon S.-W."/>
        </authorList>
    </citation>
    <scope>NUCLEOTIDE SEQUENCE</scope>
    <source>
        <strain evidence="1">5116S-3</strain>
    </source>
</reference>